<evidence type="ECO:0000313" key="1">
    <source>
        <dbReference type="EMBL" id="UYV84260.1"/>
    </source>
</evidence>
<dbReference type="EMBL" id="CP092886">
    <property type="protein sequence ID" value="UYV84260.1"/>
    <property type="molecule type" value="Genomic_DNA"/>
</dbReference>
<dbReference type="Proteomes" id="UP001235939">
    <property type="component" value="Chromosome X"/>
</dbReference>
<reference evidence="1 2" key="1">
    <citation type="submission" date="2022-03" db="EMBL/GenBank/DDBJ databases">
        <title>A chromosomal length assembly of Cordylochernes scorpioides.</title>
        <authorList>
            <person name="Zeh D."/>
            <person name="Zeh J."/>
        </authorList>
    </citation>
    <scope>NUCLEOTIDE SEQUENCE [LARGE SCALE GENOMIC DNA]</scope>
    <source>
        <strain evidence="1">IN4F17</strain>
        <tissue evidence="1">Whole Body</tissue>
    </source>
</reference>
<dbReference type="SUPFAM" id="SSF50630">
    <property type="entry name" value="Acid proteases"/>
    <property type="match status" value="1"/>
</dbReference>
<evidence type="ECO:0008006" key="3">
    <source>
        <dbReference type="Google" id="ProtNLM"/>
    </source>
</evidence>
<dbReference type="InterPro" id="IPR021109">
    <property type="entry name" value="Peptidase_aspartic_dom_sf"/>
</dbReference>
<proteinExistence type="predicted"/>
<protein>
    <recommendedName>
        <fullName evidence="3">Peptidase A2 domain-containing protein</fullName>
    </recommendedName>
</protein>
<organism evidence="1 2">
    <name type="scientific">Cordylochernes scorpioides</name>
    <dbReference type="NCBI Taxonomy" id="51811"/>
    <lineage>
        <taxon>Eukaryota</taxon>
        <taxon>Metazoa</taxon>
        <taxon>Ecdysozoa</taxon>
        <taxon>Arthropoda</taxon>
        <taxon>Chelicerata</taxon>
        <taxon>Arachnida</taxon>
        <taxon>Pseudoscorpiones</taxon>
        <taxon>Cheliferoidea</taxon>
        <taxon>Chernetidae</taxon>
        <taxon>Cordylochernes</taxon>
    </lineage>
</organism>
<name>A0ABY6LWW9_9ARAC</name>
<dbReference type="InterPro" id="IPR001969">
    <property type="entry name" value="Aspartic_peptidase_AS"/>
</dbReference>
<gene>
    <name evidence="1" type="ORF">LAZ67_X001680</name>
</gene>
<accession>A0ABY6LWW9</accession>
<evidence type="ECO:0000313" key="2">
    <source>
        <dbReference type="Proteomes" id="UP001235939"/>
    </source>
</evidence>
<keyword evidence="2" id="KW-1185">Reference proteome</keyword>
<sequence>MPRLVFRFSKVEQLAEVGFSNGNDPLNISLYAKLPRKTKIQQFPSKTVIISKDKLTSMFLTASGSAEAIVRDASEISTPWEPIIHIRSTPSISLNGHINLHVFERGSLTDQRYCEEILEQYEMLWSTATKLQQNYVEIIIDDIAFSALVDSGASFSVISDGLR</sequence>
<dbReference type="PROSITE" id="PS00141">
    <property type="entry name" value="ASP_PROTEASE"/>
    <property type="match status" value="1"/>
</dbReference>